<dbReference type="Pfam" id="PF17763">
    <property type="entry name" value="Asparaginase_C"/>
    <property type="match status" value="1"/>
</dbReference>
<evidence type="ECO:0000259" key="3">
    <source>
        <dbReference type="Pfam" id="PF17763"/>
    </source>
</evidence>
<keyword evidence="7" id="KW-1185">Reference proteome</keyword>
<dbReference type="Proteomes" id="UP000597989">
    <property type="component" value="Unassembled WGS sequence"/>
</dbReference>
<protein>
    <submittedName>
        <fullName evidence="4 5">Asparaginase</fullName>
    </submittedName>
</protein>
<feature type="active site" description="O-isoaspartyl threonine intermediate" evidence="1">
    <location>
        <position position="37"/>
    </location>
</feature>
<dbReference type="InterPro" id="IPR006034">
    <property type="entry name" value="Asparaginase/glutaminase-like"/>
</dbReference>
<feature type="domain" description="L-asparaginase N-terminal" evidence="2">
    <location>
        <begin position="28"/>
        <end position="211"/>
    </location>
</feature>
<evidence type="ECO:0000313" key="4">
    <source>
        <dbReference type="EMBL" id="GAA0517840.1"/>
    </source>
</evidence>
<evidence type="ECO:0000313" key="5">
    <source>
        <dbReference type="EMBL" id="GGI84545.1"/>
    </source>
</evidence>
<dbReference type="PRINTS" id="PR00139">
    <property type="entry name" value="ASNGLNASE"/>
</dbReference>
<dbReference type="Gene3D" id="3.40.50.40">
    <property type="match status" value="1"/>
</dbReference>
<dbReference type="Pfam" id="PF00710">
    <property type="entry name" value="Asparaginase"/>
    <property type="match status" value="1"/>
</dbReference>
<evidence type="ECO:0000259" key="2">
    <source>
        <dbReference type="Pfam" id="PF00710"/>
    </source>
</evidence>
<dbReference type="InterPro" id="IPR040919">
    <property type="entry name" value="Asparaginase_C"/>
</dbReference>
<dbReference type="GO" id="GO:0004067">
    <property type="term" value="F:asparaginase activity"/>
    <property type="evidence" value="ECO:0007669"/>
    <property type="project" value="UniProtKB-UniRule"/>
</dbReference>
<reference evidence="4 7" key="2">
    <citation type="journal article" date="2019" name="Int. J. Syst. Evol. Microbiol.">
        <title>The Global Catalogue of Microorganisms (GCM) 10K type strain sequencing project: providing services to taxonomists for standard genome sequencing and annotation.</title>
        <authorList>
            <consortium name="The Broad Institute Genomics Platform"/>
            <consortium name="The Broad Institute Genome Sequencing Center for Infectious Disease"/>
            <person name="Wu L."/>
            <person name="Ma J."/>
        </authorList>
    </citation>
    <scope>NUCLEOTIDE SEQUENCE [LARGE SCALE GENOMIC DNA]</scope>
    <source>
        <strain evidence="4 7">JCM 10664</strain>
    </source>
</reference>
<comment type="caution">
    <text evidence="5">The sequence shown here is derived from an EMBL/GenBank/DDBJ whole genome shotgun (WGS) entry which is preliminary data.</text>
</comment>
<dbReference type="SMART" id="SM00870">
    <property type="entry name" value="Asparaginase"/>
    <property type="match status" value="1"/>
</dbReference>
<dbReference type="InterPro" id="IPR037152">
    <property type="entry name" value="L-asparaginase_N_sf"/>
</dbReference>
<dbReference type="Gene3D" id="3.40.50.1170">
    <property type="entry name" value="L-asparaginase, N-terminal domain"/>
    <property type="match status" value="1"/>
</dbReference>
<organism evidence="5 6">
    <name type="scientific">Saccharopolyspora thermophila</name>
    <dbReference type="NCBI Taxonomy" id="89367"/>
    <lineage>
        <taxon>Bacteria</taxon>
        <taxon>Bacillati</taxon>
        <taxon>Actinomycetota</taxon>
        <taxon>Actinomycetes</taxon>
        <taxon>Pseudonocardiales</taxon>
        <taxon>Pseudonocardiaceae</taxon>
        <taxon>Saccharopolyspora</taxon>
    </lineage>
</organism>
<dbReference type="EMBL" id="BMMT01000006">
    <property type="protein sequence ID" value="GGI84545.1"/>
    <property type="molecule type" value="Genomic_DNA"/>
</dbReference>
<sequence>MAVLKSLLVSLLVAVVPATGLGGAVQNRLLFLATGDTIAYQPRRSAVASGADLLAASGSALPVHVEDVLAEPSWDTTPATMLRLARRVRTALVDDGFDGVVVTHGLDTLEDTAFLTDLLVGPAAALGAVVFTGAGRTLDAPDSDGPGNLAAALTAAAAPALRGAGAVVCCDGELHAARWATLADAGRAAFSSAPQPVLGRVTGDEVLVSAAPPARPPRVSGEPESDVALIRVFPGMPAALLNTAVDAGARGVVLEGTGAGNVPVDLLTTISDLTDWDIPVVIAGRTRTAPGEAPIGAALALDVGAISARGLTATHARSALMVALADGGVEAARKWFDSL</sequence>
<dbReference type="PIRSF" id="PIRSF500176">
    <property type="entry name" value="L_ASNase"/>
    <property type="match status" value="1"/>
</dbReference>
<dbReference type="InterPro" id="IPR027473">
    <property type="entry name" value="L-asparaginase_C"/>
</dbReference>
<accession>A0A917JVK9</accession>
<dbReference type="InterPro" id="IPR027474">
    <property type="entry name" value="L-asparaginase_N"/>
</dbReference>
<evidence type="ECO:0000256" key="1">
    <source>
        <dbReference type="PIRSR" id="PIRSR001220-1"/>
    </source>
</evidence>
<dbReference type="SUPFAM" id="SSF53774">
    <property type="entry name" value="Glutaminase/Asparaginase"/>
    <property type="match status" value="1"/>
</dbReference>
<evidence type="ECO:0000313" key="6">
    <source>
        <dbReference type="Proteomes" id="UP000597989"/>
    </source>
</evidence>
<dbReference type="RefSeq" id="WP_229680029.1">
    <property type="nucleotide sequence ID" value="NZ_BAAAHC010000008.1"/>
</dbReference>
<reference evidence="5 6" key="1">
    <citation type="journal article" date="2014" name="Int. J. Syst. Evol. Microbiol.">
        <title>Complete genome sequence of Corynebacterium casei LMG S-19264T (=DSM 44701T), isolated from a smear-ripened cheese.</title>
        <authorList>
            <consortium name="US DOE Joint Genome Institute (JGI-PGF)"/>
            <person name="Walter F."/>
            <person name="Albersmeier A."/>
            <person name="Kalinowski J."/>
            <person name="Ruckert C."/>
        </authorList>
    </citation>
    <scope>NUCLEOTIDE SEQUENCE [LARGE SCALE GENOMIC DNA]</scope>
    <source>
        <strain evidence="5 6">CGMCC 4.7206</strain>
    </source>
</reference>
<dbReference type="InterPro" id="IPR036152">
    <property type="entry name" value="Asp/glu_Ase-like_sf"/>
</dbReference>
<proteinExistence type="predicted"/>
<reference evidence="5" key="3">
    <citation type="submission" date="2020-09" db="EMBL/GenBank/DDBJ databases">
        <authorList>
            <person name="Sun Q."/>
            <person name="Zhou Y."/>
        </authorList>
    </citation>
    <scope>NUCLEOTIDE SEQUENCE</scope>
    <source>
        <strain evidence="5">CGMCC 4.7206</strain>
    </source>
</reference>
<dbReference type="Proteomes" id="UP001500220">
    <property type="component" value="Unassembled WGS sequence"/>
</dbReference>
<feature type="domain" description="Asparaginase/glutaminase C-terminal" evidence="3">
    <location>
        <begin position="226"/>
        <end position="335"/>
    </location>
</feature>
<evidence type="ECO:0000313" key="7">
    <source>
        <dbReference type="Proteomes" id="UP001500220"/>
    </source>
</evidence>
<dbReference type="PIRSF" id="PIRSF001220">
    <property type="entry name" value="L-ASNase_gatD"/>
    <property type="match status" value="1"/>
</dbReference>
<reference evidence="4" key="4">
    <citation type="submission" date="2023-12" db="EMBL/GenBank/DDBJ databases">
        <authorList>
            <person name="Sun Q."/>
            <person name="Inoue M."/>
        </authorList>
    </citation>
    <scope>NUCLEOTIDE SEQUENCE</scope>
    <source>
        <strain evidence="4">JCM 10664</strain>
    </source>
</reference>
<name>A0A917JVK9_9PSEU</name>
<dbReference type="PANTHER" id="PTHR11707:SF28">
    <property type="entry name" value="60 KDA LYSOPHOSPHOLIPASE"/>
    <property type="match status" value="1"/>
</dbReference>
<dbReference type="PANTHER" id="PTHR11707">
    <property type="entry name" value="L-ASPARAGINASE"/>
    <property type="match status" value="1"/>
</dbReference>
<dbReference type="PROSITE" id="PS51732">
    <property type="entry name" value="ASN_GLN_ASE_3"/>
    <property type="match status" value="1"/>
</dbReference>
<gene>
    <name evidence="4" type="ORF">GCM10009545_19850</name>
    <name evidence="5" type="ORF">GCM10011581_22100</name>
</gene>
<dbReference type="AlphaFoldDB" id="A0A917JVK9"/>
<dbReference type="EMBL" id="BAAAHC010000008">
    <property type="protein sequence ID" value="GAA0517840.1"/>
    <property type="molecule type" value="Genomic_DNA"/>
</dbReference>